<evidence type="ECO:0000259" key="1">
    <source>
        <dbReference type="Pfam" id="PF03417"/>
    </source>
</evidence>
<evidence type="ECO:0000313" key="2">
    <source>
        <dbReference type="EMBL" id="MBJ6724370.1"/>
    </source>
</evidence>
<dbReference type="Pfam" id="PF03417">
    <property type="entry name" value="AAT"/>
    <property type="match status" value="1"/>
</dbReference>
<gene>
    <name evidence="2" type="ORF">JFN93_06595</name>
</gene>
<dbReference type="EMBL" id="JAEMHM010000004">
    <property type="protein sequence ID" value="MBJ6724370.1"/>
    <property type="molecule type" value="Genomic_DNA"/>
</dbReference>
<keyword evidence="3" id="KW-1185">Reference proteome</keyword>
<feature type="domain" description="Peptidase C45 hydrolase" evidence="1">
    <location>
        <begin position="33"/>
        <end position="226"/>
    </location>
</feature>
<dbReference type="Proteomes" id="UP000636888">
    <property type="component" value="Unassembled WGS sequence"/>
</dbReference>
<name>A0A8J7JL03_9BACT</name>
<dbReference type="InterPro" id="IPR005079">
    <property type="entry name" value="Peptidase_C45_hydrolase"/>
</dbReference>
<evidence type="ECO:0000313" key="3">
    <source>
        <dbReference type="Proteomes" id="UP000636888"/>
    </source>
</evidence>
<proteinExistence type="predicted"/>
<dbReference type="PANTHER" id="PTHR34180:SF1">
    <property type="entry name" value="BETA-ALANYL-DOPAMINE_CARCININE HYDROLASE"/>
    <property type="match status" value="1"/>
</dbReference>
<dbReference type="RefSeq" id="WP_199383203.1">
    <property type="nucleotide sequence ID" value="NZ_JAEMHM010000004.1"/>
</dbReference>
<dbReference type="InterPro" id="IPR047801">
    <property type="entry name" value="Peptidase_C45"/>
</dbReference>
<sequence length="240" mass="25956">MCTLGAVTGRFLFKTRDLWGESDPFEEIVSRQGRLCYLGLRGQAAPGERGLNSGINEAGVAVAVTFADTVSLADALAKKTPRGVLVEEILGRCSDLASALRTAAEFQQLPLVGGNIVIMTPQGGAVIEELYPWYCVEQTVAPVTVRTNHFINLREPAPLKGDREGGLARHRRMVSLLSDGADVDARQLQAFLADHAGAHPICSHAGELTTVSAVIYDLEGRRLNYAPGPPCRTAWQEYRL</sequence>
<protein>
    <recommendedName>
        <fullName evidence="1">Peptidase C45 hydrolase domain-containing protein</fullName>
    </recommendedName>
</protein>
<dbReference type="Gene3D" id="3.60.60.10">
    <property type="entry name" value="Penicillin V Acylase, Chain A"/>
    <property type="match status" value="1"/>
</dbReference>
<dbReference type="PANTHER" id="PTHR34180">
    <property type="entry name" value="PEPTIDASE C45"/>
    <property type="match status" value="1"/>
</dbReference>
<reference evidence="2" key="1">
    <citation type="submission" date="2020-12" db="EMBL/GenBank/DDBJ databases">
        <title>Geomonas sp. Red875, isolated from river sediment.</title>
        <authorList>
            <person name="Xu Z."/>
            <person name="Zhang Z."/>
            <person name="Masuda Y."/>
            <person name="Itoh H."/>
            <person name="Senoo K."/>
        </authorList>
    </citation>
    <scope>NUCLEOTIDE SEQUENCE</scope>
    <source>
        <strain evidence="2">Red875</strain>
    </source>
</reference>
<dbReference type="AlphaFoldDB" id="A0A8J7JL03"/>
<comment type="caution">
    <text evidence="2">The sequence shown here is derived from an EMBL/GenBank/DDBJ whole genome shotgun (WGS) entry which is preliminary data.</text>
</comment>
<organism evidence="2 3">
    <name type="scientific">Geomesophilobacter sediminis</name>
    <dbReference type="NCBI Taxonomy" id="2798584"/>
    <lineage>
        <taxon>Bacteria</taxon>
        <taxon>Pseudomonadati</taxon>
        <taxon>Thermodesulfobacteriota</taxon>
        <taxon>Desulfuromonadia</taxon>
        <taxon>Geobacterales</taxon>
        <taxon>Geobacteraceae</taxon>
        <taxon>Geomesophilobacter</taxon>
    </lineage>
</organism>
<accession>A0A8J7JL03</accession>